<evidence type="ECO:0000256" key="1">
    <source>
        <dbReference type="SAM" id="MobiDB-lite"/>
    </source>
</evidence>
<sequence length="219" mass="23342">MGRTAPTRATALQRPWPAAPAPAPLRRPALAHRLAPRSALSEARLDLLFESLVRAFRADLLRALQGEPAGPARCLRAYLRSVCDHALRPDRRQARALQLLMQPPYETIWRDFVAEAFASDTVDGDLAQQCRAAAEALWLRRTADSLAGRDPGDGPRKAPGGASVSVDAGAPRPAPGSPPALPVVSVRDYLLSLCDACADAPLPPVPARNASSPIPQAPH</sequence>
<accession>A0ABU1IF61</accession>
<feature type="region of interest" description="Disordered" evidence="1">
    <location>
        <begin position="1"/>
        <end position="23"/>
    </location>
</feature>
<keyword evidence="3" id="KW-1185">Reference proteome</keyword>
<name>A0ABU1IF61_9BURK</name>
<protein>
    <submittedName>
        <fullName evidence="2">Uncharacterized protein</fullName>
    </submittedName>
</protein>
<dbReference type="RefSeq" id="WP_309829672.1">
    <property type="nucleotide sequence ID" value="NZ_JAVIZX010000001.1"/>
</dbReference>
<dbReference type="EMBL" id="JAVIZX010000001">
    <property type="protein sequence ID" value="MDR6215228.1"/>
    <property type="molecule type" value="Genomic_DNA"/>
</dbReference>
<dbReference type="Proteomes" id="UP001267710">
    <property type="component" value="Unassembled WGS sequence"/>
</dbReference>
<reference evidence="2 3" key="1">
    <citation type="submission" date="2023-08" db="EMBL/GenBank/DDBJ databases">
        <title>Functional and genomic diversity of the sorghum phyllosphere microbiome.</title>
        <authorList>
            <person name="Shade A."/>
        </authorList>
    </citation>
    <scope>NUCLEOTIDE SEQUENCE [LARGE SCALE GENOMIC DNA]</scope>
    <source>
        <strain evidence="2 3">SORGH_AS_0335</strain>
    </source>
</reference>
<evidence type="ECO:0000313" key="2">
    <source>
        <dbReference type="EMBL" id="MDR6215228.1"/>
    </source>
</evidence>
<feature type="region of interest" description="Disordered" evidence="1">
    <location>
        <begin position="145"/>
        <end position="181"/>
    </location>
</feature>
<gene>
    <name evidence="2" type="ORF">QE399_002917</name>
</gene>
<feature type="compositionally biased region" description="Pro residues" evidence="1">
    <location>
        <begin position="172"/>
        <end position="181"/>
    </location>
</feature>
<proteinExistence type="predicted"/>
<evidence type="ECO:0000313" key="3">
    <source>
        <dbReference type="Proteomes" id="UP001267710"/>
    </source>
</evidence>
<dbReference type="Gene3D" id="1.10.357.10">
    <property type="entry name" value="Tetracycline Repressor, domain 2"/>
    <property type="match status" value="1"/>
</dbReference>
<organism evidence="2 3">
    <name type="scientific">Paracidovorax wautersii</name>
    <dbReference type="NCBI Taxonomy" id="1177982"/>
    <lineage>
        <taxon>Bacteria</taxon>
        <taxon>Pseudomonadati</taxon>
        <taxon>Pseudomonadota</taxon>
        <taxon>Betaproteobacteria</taxon>
        <taxon>Burkholderiales</taxon>
        <taxon>Comamonadaceae</taxon>
        <taxon>Paracidovorax</taxon>
    </lineage>
</organism>
<comment type="caution">
    <text evidence="2">The sequence shown here is derived from an EMBL/GenBank/DDBJ whole genome shotgun (WGS) entry which is preliminary data.</text>
</comment>